<gene>
    <name evidence="2" type="ORF">GCM10023151_20930</name>
</gene>
<feature type="compositionally biased region" description="Acidic residues" evidence="1">
    <location>
        <begin position="41"/>
        <end position="52"/>
    </location>
</feature>
<evidence type="ECO:0000256" key="1">
    <source>
        <dbReference type="SAM" id="MobiDB-lite"/>
    </source>
</evidence>
<organism evidence="2 3">
    <name type="scientific">Kangiella marina</name>
    <dbReference type="NCBI Taxonomy" id="1079178"/>
    <lineage>
        <taxon>Bacteria</taxon>
        <taxon>Pseudomonadati</taxon>
        <taxon>Pseudomonadota</taxon>
        <taxon>Gammaproteobacteria</taxon>
        <taxon>Kangiellales</taxon>
        <taxon>Kangiellaceae</taxon>
        <taxon>Kangiella</taxon>
    </lineage>
</organism>
<evidence type="ECO:0000313" key="3">
    <source>
        <dbReference type="Proteomes" id="UP001501011"/>
    </source>
</evidence>
<sequence>MFESIAMICYLSMVQPQEIQQPLFDPKEVALGVYTGSNGGEPEEDPEEKERN</sequence>
<comment type="caution">
    <text evidence="2">The sequence shown here is derived from an EMBL/GenBank/DDBJ whole genome shotgun (WGS) entry which is preliminary data.</text>
</comment>
<name>A0ABP8IPC3_9GAMM</name>
<proteinExistence type="predicted"/>
<reference evidence="3" key="1">
    <citation type="journal article" date="2019" name="Int. J. Syst. Evol. Microbiol.">
        <title>The Global Catalogue of Microorganisms (GCM) 10K type strain sequencing project: providing services to taxonomists for standard genome sequencing and annotation.</title>
        <authorList>
            <consortium name="The Broad Institute Genomics Platform"/>
            <consortium name="The Broad Institute Genome Sequencing Center for Infectious Disease"/>
            <person name="Wu L."/>
            <person name="Ma J."/>
        </authorList>
    </citation>
    <scope>NUCLEOTIDE SEQUENCE [LARGE SCALE GENOMIC DNA]</scope>
    <source>
        <strain evidence="3">JCM 17728</strain>
    </source>
</reference>
<protein>
    <submittedName>
        <fullName evidence="2">Uncharacterized protein</fullName>
    </submittedName>
</protein>
<dbReference type="EMBL" id="BAABFV010000002">
    <property type="protein sequence ID" value="GAA4364558.1"/>
    <property type="molecule type" value="Genomic_DNA"/>
</dbReference>
<accession>A0ABP8IPC3</accession>
<dbReference type="Proteomes" id="UP001501011">
    <property type="component" value="Unassembled WGS sequence"/>
</dbReference>
<keyword evidence="3" id="KW-1185">Reference proteome</keyword>
<feature type="region of interest" description="Disordered" evidence="1">
    <location>
        <begin position="32"/>
        <end position="52"/>
    </location>
</feature>
<dbReference type="RefSeq" id="WP_345293170.1">
    <property type="nucleotide sequence ID" value="NZ_BAABFV010000002.1"/>
</dbReference>
<evidence type="ECO:0000313" key="2">
    <source>
        <dbReference type="EMBL" id="GAA4364558.1"/>
    </source>
</evidence>